<dbReference type="InterPro" id="IPR011992">
    <property type="entry name" value="EF-hand-dom_pair"/>
</dbReference>
<feature type="transmembrane region" description="Helical" evidence="1">
    <location>
        <begin position="18"/>
        <end position="38"/>
    </location>
</feature>
<dbReference type="AlphaFoldDB" id="A0A819XG33"/>
<dbReference type="Proteomes" id="UP000663860">
    <property type="component" value="Unassembled WGS sequence"/>
</dbReference>
<keyword evidence="1" id="KW-0472">Membrane</keyword>
<evidence type="ECO:0000313" key="4">
    <source>
        <dbReference type="EMBL" id="CAF3992436.1"/>
    </source>
</evidence>
<comment type="caution">
    <text evidence="5">The sequence shown here is derived from an EMBL/GenBank/DDBJ whole genome shotgun (WGS) entry which is preliminary data.</text>
</comment>
<dbReference type="Gene3D" id="1.10.238.10">
    <property type="entry name" value="EF-hand"/>
    <property type="match status" value="1"/>
</dbReference>
<name>A0A819XG33_9BILA</name>
<dbReference type="OrthoDB" id="10438689at2759"/>
<dbReference type="SUPFAM" id="SSF47473">
    <property type="entry name" value="EF-hand"/>
    <property type="match status" value="1"/>
</dbReference>
<evidence type="ECO:0000313" key="3">
    <source>
        <dbReference type="EMBL" id="CAF1481377.1"/>
    </source>
</evidence>
<accession>A0A819XG33</accession>
<reference evidence="5" key="1">
    <citation type="submission" date="2021-02" db="EMBL/GenBank/DDBJ databases">
        <authorList>
            <person name="Nowell W R."/>
        </authorList>
    </citation>
    <scope>NUCLEOTIDE SEQUENCE</scope>
</reference>
<dbReference type="EMBL" id="CAJNON010001157">
    <property type="protein sequence ID" value="CAF1434995.1"/>
    <property type="molecule type" value="Genomic_DNA"/>
</dbReference>
<evidence type="ECO:0000313" key="6">
    <source>
        <dbReference type="Proteomes" id="UP000663868"/>
    </source>
</evidence>
<protein>
    <submittedName>
        <fullName evidence="5">Uncharacterized protein</fullName>
    </submittedName>
</protein>
<dbReference type="EMBL" id="CAJOBB010005825">
    <property type="protein sequence ID" value="CAF4141820.1"/>
    <property type="molecule type" value="Genomic_DNA"/>
</dbReference>
<dbReference type="Proteomes" id="UP000663868">
    <property type="component" value="Unassembled WGS sequence"/>
</dbReference>
<evidence type="ECO:0000313" key="2">
    <source>
        <dbReference type="EMBL" id="CAF1434995.1"/>
    </source>
</evidence>
<keyword evidence="1" id="KW-0812">Transmembrane</keyword>
<organism evidence="5 6">
    <name type="scientific">Adineta steineri</name>
    <dbReference type="NCBI Taxonomy" id="433720"/>
    <lineage>
        <taxon>Eukaryota</taxon>
        <taxon>Metazoa</taxon>
        <taxon>Spiralia</taxon>
        <taxon>Gnathifera</taxon>
        <taxon>Rotifera</taxon>
        <taxon>Eurotatoria</taxon>
        <taxon>Bdelloidea</taxon>
        <taxon>Adinetida</taxon>
        <taxon>Adinetidae</taxon>
        <taxon>Adineta</taxon>
    </lineage>
</organism>
<dbReference type="Proteomes" id="UP000663881">
    <property type="component" value="Unassembled WGS sequence"/>
</dbReference>
<gene>
    <name evidence="3" type="ORF">IZO911_LOCUS44000</name>
    <name evidence="5" type="ORF">KXQ929_LOCUS36748</name>
    <name evidence="4" type="ORF">OKA104_LOCUS29294</name>
    <name evidence="2" type="ORF">VCS650_LOCUS38535</name>
</gene>
<keyword evidence="1" id="KW-1133">Transmembrane helix</keyword>
<dbReference type="EMBL" id="CAJNOE010002409">
    <property type="protein sequence ID" value="CAF1481377.1"/>
    <property type="molecule type" value="Genomic_DNA"/>
</dbReference>
<proteinExistence type="predicted"/>
<dbReference type="Proteomes" id="UP000663891">
    <property type="component" value="Unassembled WGS sequence"/>
</dbReference>
<evidence type="ECO:0000256" key="1">
    <source>
        <dbReference type="SAM" id="Phobius"/>
    </source>
</evidence>
<evidence type="ECO:0000313" key="5">
    <source>
        <dbReference type="EMBL" id="CAF4141820.1"/>
    </source>
</evidence>
<dbReference type="EMBL" id="CAJOAY010002962">
    <property type="protein sequence ID" value="CAF3992436.1"/>
    <property type="molecule type" value="Genomic_DNA"/>
</dbReference>
<sequence>MLLNCPNHELSKQQVVQAYRVLLFVTVTIDQFILGIGLSQLHDRPLRFAIAFDLHDPKCTDEMDVNGIAQAIATLYDVIGKMNRDGVNDPKYRAEEIFLMGDASDNKITRKKFIFACKDEPVLCRLRVQDV</sequence>